<dbReference type="FunFam" id="1.10.287.1080:FF:000003">
    <property type="entry name" value="Nucleoside triphosphate pyrophosphohydrolase"/>
    <property type="match status" value="1"/>
</dbReference>
<evidence type="ECO:0000259" key="1">
    <source>
        <dbReference type="Pfam" id="PF03819"/>
    </source>
</evidence>
<dbReference type="InterPro" id="IPR048011">
    <property type="entry name" value="NTP-PPase_MazG-like_C"/>
</dbReference>
<dbReference type="GO" id="GO:0046047">
    <property type="term" value="P:TTP catabolic process"/>
    <property type="evidence" value="ECO:0007669"/>
    <property type="project" value="TreeGrafter"/>
</dbReference>
<reference evidence="2" key="1">
    <citation type="submission" date="2018-05" db="EMBL/GenBank/DDBJ databases">
        <authorList>
            <person name="Lanie J.A."/>
            <person name="Ng W.-L."/>
            <person name="Kazmierczak K.M."/>
            <person name="Andrzejewski T.M."/>
            <person name="Davidsen T.M."/>
            <person name="Wayne K.J."/>
            <person name="Tettelin H."/>
            <person name="Glass J.I."/>
            <person name="Rusch D."/>
            <person name="Podicherti R."/>
            <person name="Tsui H.-C.T."/>
            <person name="Winkler M.E."/>
        </authorList>
    </citation>
    <scope>NUCLEOTIDE SEQUENCE</scope>
</reference>
<feature type="domain" description="NTP pyrophosphohydrolase MazG-like" evidence="1">
    <location>
        <begin position="158"/>
        <end position="222"/>
    </location>
</feature>
<dbReference type="AlphaFoldDB" id="A0A381TQN9"/>
<dbReference type="NCBIfam" id="TIGR00444">
    <property type="entry name" value="mazG"/>
    <property type="match status" value="1"/>
</dbReference>
<dbReference type="CDD" id="cd11529">
    <property type="entry name" value="NTP-PPase_MazG_Cterm"/>
    <property type="match status" value="1"/>
</dbReference>
<dbReference type="GO" id="GO:0006950">
    <property type="term" value="P:response to stress"/>
    <property type="evidence" value="ECO:0007669"/>
    <property type="project" value="UniProtKB-ARBA"/>
</dbReference>
<organism evidence="2">
    <name type="scientific">marine metagenome</name>
    <dbReference type="NCBI Taxonomy" id="408172"/>
    <lineage>
        <taxon>unclassified sequences</taxon>
        <taxon>metagenomes</taxon>
        <taxon>ecological metagenomes</taxon>
    </lineage>
</organism>
<dbReference type="PANTHER" id="PTHR30522:SF0">
    <property type="entry name" value="NUCLEOSIDE TRIPHOSPHATE PYROPHOSPHOHYDROLASE"/>
    <property type="match status" value="1"/>
</dbReference>
<dbReference type="GO" id="GO:0047429">
    <property type="term" value="F:nucleoside triphosphate diphosphatase activity"/>
    <property type="evidence" value="ECO:0007669"/>
    <property type="project" value="InterPro"/>
</dbReference>
<dbReference type="GO" id="GO:0046076">
    <property type="term" value="P:dTTP catabolic process"/>
    <property type="evidence" value="ECO:0007669"/>
    <property type="project" value="TreeGrafter"/>
</dbReference>
<dbReference type="NCBIfam" id="NF007113">
    <property type="entry name" value="PRK09562.1"/>
    <property type="match status" value="1"/>
</dbReference>
<dbReference type="InterPro" id="IPR011551">
    <property type="entry name" value="NTP_PyrPHydrolase_MazG"/>
</dbReference>
<dbReference type="EMBL" id="UINC01004923">
    <property type="protein sequence ID" value="SVA17838.1"/>
    <property type="molecule type" value="Genomic_DNA"/>
</dbReference>
<dbReference type="FunFam" id="1.10.287.1080:FF:000001">
    <property type="entry name" value="Nucleoside triphosphate pyrophosphohydrolase"/>
    <property type="match status" value="1"/>
</dbReference>
<dbReference type="Gene3D" id="1.10.287.1080">
    <property type="entry name" value="MazG-like"/>
    <property type="match status" value="2"/>
</dbReference>
<proteinExistence type="predicted"/>
<name>A0A381TQN9_9ZZZZ</name>
<gene>
    <name evidence="2" type="ORF">METZ01_LOCUS70692</name>
</gene>
<feature type="domain" description="NTP pyrophosphohydrolase MazG-like" evidence="1">
    <location>
        <begin position="24"/>
        <end position="97"/>
    </location>
</feature>
<dbReference type="GO" id="GO:0006203">
    <property type="term" value="P:dGTP catabolic process"/>
    <property type="evidence" value="ECO:0007669"/>
    <property type="project" value="TreeGrafter"/>
</dbReference>
<protein>
    <recommendedName>
        <fullName evidence="1">NTP pyrophosphohydrolase MazG-like domain-containing protein</fullName>
    </recommendedName>
</protein>
<dbReference type="Pfam" id="PF03819">
    <property type="entry name" value="MazG"/>
    <property type="match status" value="2"/>
</dbReference>
<dbReference type="CDD" id="cd11528">
    <property type="entry name" value="NTP-PPase_MazG_Nterm"/>
    <property type="match status" value="1"/>
</dbReference>
<dbReference type="GO" id="GO:0046052">
    <property type="term" value="P:UTP catabolic process"/>
    <property type="evidence" value="ECO:0007669"/>
    <property type="project" value="TreeGrafter"/>
</dbReference>
<dbReference type="GO" id="GO:0046081">
    <property type="term" value="P:dUTP catabolic process"/>
    <property type="evidence" value="ECO:0007669"/>
    <property type="project" value="TreeGrafter"/>
</dbReference>
<accession>A0A381TQN9</accession>
<evidence type="ECO:0000313" key="2">
    <source>
        <dbReference type="EMBL" id="SVA17838.1"/>
    </source>
</evidence>
<dbReference type="PANTHER" id="PTHR30522">
    <property type="entry name" value="NUCLEOSIDE TRIPHOSPHATE PYROPHOSPHOHYDROLASE"/>
    <property type="match status" value="1"/>
</dbReference>
<dbReference type="InterPro" id="IPR048015">
    <property type="entry name" value="NTP-PPase_MazG-like_N"/>
</dbReference>
<dbReference type="SUPFAM" id="SSF101386">
    <property type="entry name" value="all-alpha NTP pyrophosphatases"/>
    <property type="match status" value="2"/>
</dbReference>
<dbReference type="GO" id="GO:0046061">
    <property type="term" value="P:dATP catabolic process"/>
    <property type="evidence" value="ECO:0007669"/>
    <property type="project" value="TreeGrafter"/>
</dbReference>
<dbReference type="InterPro" id="IPR004518">
    <property type="entry name" value="MazG-like_dom"/>
</dbReference>
<sequence>MEKLLEVTRELRNPETGCPWDREQTFSSISYCAIEEAYEVVEAIEEKDYELLKNELGDLLFQVIFHSEMAKEMNLFDFDDVVNAISEKLISRHPHVFGEATIDDVKTQTDLWERQKIKELEKSGKKISVLDGIGKNQPALNRAFKLGKRASSVGFDWQSTEDVMIKISEELEELTSALKSGEGVLIEEELGDLLFSVVNLARNTQKNPETALRKANQKFEARFREMEDHLQTSNQKLENLSFQEMDKLWELVKSKT</sequence>